<dbReference type="EMBL" id="LN650648">
    <property type="protein sequence ID" value="CEI73172.1"/>
    <property type="molecule type" value="Genomic_DNA"/>
</dbReference>
<sequence length="82" mass="9658">MSCPNCKCNKSKISNDEYEELKEYFKDEIQDYKIVDYIKDNGNHSSYVEVELEDYIVEIEDIDTDNLNLDKVIDALIRNSVK</sequence>
<proteinExistence type="predicted"/>
<name>A0A2P2BS80_9FIRM</name>
<accession>A0A2P2BS80</accession>
<dbReference type="RefSeq" id="WP_092925384.1">
    <property type="nucleotide sequence ID" value="NZ_FJTZ01000012.1"/>
</dbReference>
<protein>
    <submittedName>
        <fullName evidence="1">Uncharacterized protein</fullName>
    </submittedName>
</protein>
<organism evidence="1 2">
    <name type="scientific">Romboutsia hominis</name>
    <dbReference type="NCBI Taxonomy" id="1507512"/>
    <lineage>
        <taxon>Bacteria</taxon>
        <taxon>Bacillati</taxon>
        <taxon>Bacillota</taxon>
        <taxon>Clostridia</taxon>
        <taxon>Peptostreptococcales</taxon>
        <taxon>Peptostreptococcaceae</taxon>
        <taxon>Romboutsia</taxon>
    </lineage>
</organism>
<dbReference type="Proteomes" id="UP000245695">
    <property type="component" value="Chromosome 1"/>
</dbReference>
<reference evidence="1 2" key="1">
    <citation type="submission" date="2014-09" db="EMBL/GenBank/DDBJ databases">
        <authorList>
            <person name="Hornung B.V."/>
        </authorList>
    </citation>
    <scope>NUCLEOTIDE SEQUENCE [LARGE SCALE GENOMIC DNA]</scope>
    <source>
        <strain evidence="1 2">FRIFI</strain>
    </source>
</reference>
<dbReference type="KEGG" id="rhom:FRIFI_1639"/>
<evidence type="ECO:0000313" key="2">
    <source>
        <dbReference type="Proteomes" id="UP000245695"/>
    </source>
</evidence>
<keyword evidence="2" id="KW-1185">Reference proteome</keyword>
<evidence type="ECO:0000313" key="1">
    <source>
        <dbReference type="EMBL" id="CEI73172.1"/>
    </source>
</evidence>
<gene>
    <name evidence="1" type="ORF">FRIFI_1639</name>
</gene>
<dbReference type="AlphaFoldDB" id="A0A2P2BS80"/>